<accession>A0A9P3PZ24</accession>
<feature type="domain" description="DUF2786" evidence="3">
    <location>
        <begin position="87"/>
        <end position="126"/>
    </location>
</feature>
<name>A0A9P3PZ24_LYOSH</name>
<protein>
    <recommendedName>
        <fullName evidence="7">DUF2786 domain-containing protein</fullName>
    </recommendedName>
</protein>
<keyword evidence="6" id="KW-1185">Reference proteome</keyword>
<dbReference type="Pfam" id="PF10979">
    <property type="entry name" value="DUF2786"/>
    <property type="match status" value="1"/>
</dbReference>
<evidence type="ECO:0000313" key="6">
    <source>
        <dbReference type="Proteomes" id="UP001063166"/>
    </source>
</evidence>
<feature type="domain" description="DUF7168" evidence="4">
    <location>
        <begin position="158"/>
        <end position="230"/>
    </location>
</feature>
<feature type="region of interest" description="Disordered" evidence="2">
    <location>
        <begin position="269"/>
        <end position="300"/>
    </location>
</feature>
<dbReference type="EMBL" id="BRPK01000016">
    <property type="protein sequence ID" value="GLB44178.1"/>
    <property type="molecule type" value="Genomic_DNA"/>
</dbReference>
<keyword evidence="1" id="KW-0175">Coiled coil</keyword>
<feature type="coiled-coil region" evidence="1">
    <location>
        <begin position="202"/>
        <end position="234"/>
    </location>
</feature>
<sequence>MVRSYDSDAGSSYSEEEYDSEHDSDYATGTGKAQQVGVKRKRDSKTRREVKAAPKPTYTARVTATATEGIGPSEDTESKIDSADSNVLAKIRKAMKLAVHPGTGEAEAKAAMRMATKLMQSQNLTQADLIANETAEERSTRAGQILWTGFSMAWPMFNTVAAALAFEMLHNQIETWAIERKGELKGHSGANSYRRGVAERVKRDVQRENRAAVRRAEEEEQKRLREAAAAEEAARAAELARLVNPTKAEPTVSPYTETQSVPVKIEDVPDLDGQKPVADTTKVDYDDDLPPRYEDGDFMYDDDLRPDFDDNDDDVADLDLDALERKVQIKSEPLSAASPAAAKPEPVEVKLECSEVKTEPSDDAPSWNSALQLRTFRDNAQMIAKNYLKDMGTKVRKGRKPGKMKHDSVAYNKGWDDGKKVDLKRRRIEELSRTETNVNILPLAEFEYDSGDDYVASDRQAGVKRKLRGTTTDKSKAKTAPTPTYIARVTATATEGADMKEDTSKVDRADSSVLARIRKAMRLAAG</sequence>
<dbReference type="AlphaFoldDB" id="A0A9P3PZ24"/>
<dbReference type="InterPro" id="IPR055592">
    <property type="entry name" value="DUF7168"/>
</dbReference>
<dbReference type="Proteomes" id="UP001063166">
    <property type="component" value="Unassembled WGS sequence"/>
</dbReference>
<dbReference type="OrthoDB" id="3067443at2759"/>
<reference evidence="5" key="1">
    <citation type="submission" date="2022-07" db="EMBL/GenBank/DDBJ databases">
        <title>The genome of Lyophyllum shimeji provides insight into the initial evolution of ectomycorrhizal fungal genome.</title>
        <authorList>
            <person name="Kobayashi Y."/>
            <person name="Shibata T."/>
            <person name="Hirakawa H."/>
            <person name="Shigenobu S."/>
            <person name="Nishiyama T."/>
            <person name="Yamada A."/>
            <person name="Hasebe M."/>
            <person name="Kawaguchi M."/>
        </authorList>
    </citation>
    <scope>NUCLEOTIDE SEQUENCE</scope>
    <source>
        <strain evidence="5">AT787</strain>
    </source>
</reference>
<dbReference type="InterPro" id="IPR024498">
    <property type="entry name" value="DUF2786"/>
</dbReference>
<evidence type="ECO:0000313" key="5">
    <source>
        <dbReference type="EMBL" id="GLB44178.1"/>
    </source>
</evidence>
<evidence type="ECO:0000256" key="2">
    <source>
        <dbReference type="SAM" id="MobiDB-lite"/>
    </source>
</evidence>
<evidence type="ECO:0000259" key="3">
    <source>
        <dbReference type="Pfam" id="PF10979"/>
    </source>
</evidence>
<gene>
    <name evidence="5" type="ORF">LshimejAT787_1601080</name>
</gene>
<comment type="caution">
    <text evidence="5">The sequence shown here is derived from an EMBL/GenBank/DDBJ whole genome shotgun (WGS) entry which is preliminary data.</text>
</comment>
<organism evidence="5 6">
    <name type="scientific">Lyophyllum shimeji</name>
    <name type="common">Hon-shimeji</name>
    <name type="synonym">Tricholoma shimeji</name>
    <dbReference type="NCBI Taxonomy" id="47721"/>
    <lineage>
        <taxon>Eukaryota</taxon>
        <taxon>Fungi</taxon>
        <taxon>Dikarya</taxon>
        <taxon>Basidiomycota</taxon>
        <taxon>Agaricomycotina</taxon>
        <taxon>Agaricomycetes</taxon>
        <taxon>Agaricomycetidae</taxon>
        <taxon>Agaricales</taxon>
        <taxon>Tricholomatineae</taxon>
        <taxon>Lyophyllaceae</taxon>
        <taxon>Lyophyllum</taxon>
    </lineage>
</organism>
<evidence type="ECO:0000256" key="1">
    <source>
        <dbReference type="SAM" id="Coils"/>
    </source>
</evidence>
<feature type="region of interest" description="Disordered" evidence="2">
    <location>
        <begin position="1"/>
        <end position="80"/>
    </location>
</feature>
<evidence type="ECO:0008006" key="7">
    <source>
        <dbReference type="Google" id="ProtNLM"/>
    </source>
</evidence>
<feature type="region of interest" description="Disordered" evidence="2">
    <location>
        <begin position="241"/>
        <end position="260"/>
    </location>
</feature>
<proteinExistence type="predicted"/>
<feature type="compositionally biased region" description="Basic and acidic residues" evidence="2">
    <location>
        <begin position="281"/>
        <end position="295"/>
    </location>
</feature>
<dbReference type="Pfam" id="PF23771">
    <property type="entry name" value="DUF7168"/>
    <property type="match status" value="1"/>
</dbReference>
<evidence type="ECO:0000259" key="4">
    <source>
        <dbReference type="Pfam" id="PF23771"/>
    </source>
</evidence>